<dbReference type="Gene3D" id="3.40.50.300">
    <property type="entry name" value="P-loop containing nucleotide triphosphate hydrolases"/>
    <property type="match status" value="2"/>
</dbReference>
<evidence type="ECO:0000313" key="5">
    <source>
        <dbReference type="EMBL" id="KAJ9541837.1"/>
    </source>
</evidence>
<dbReference type="InterPro" id="IPR053276">
    <property type="entry name" value="MtDNA_mismatch_repair_MutS"/>
</dbReference>
<evidence type="ECO:0000256" key="1">
    <source>
        <dbReference type="ARBA" id="ARBA00022741"/>
    </source>
</evidence>
<organism evidence="5 6">
    <name type="scientific">Centaurea solstitialis</name>
    <name type="common">yellow star-thistle</name>
    <dbReference type="NCBI Taxonomy" id="347529"/>
    <lineage>
        <taxon>Eukaryota</taxon>
        <taxon>Viridiplantae</taxon>
        <taxon>Streptophyta</taxon>
        <taxon>Embryophyta</taxon>
        <taxon>Tracheophyta</taxon>
        <taxon>Spermatophyta</taxon>
        <taxon>Magnoliopsida</taxon>
        <taxon>eudicotyledons</taxon>
        <taxon>Gunneridae</taxon>
        <taxon>Pentapetalae</taxon>
        <taxon>asterids</taxon>
        <taxon>campanulids</taxon>
        <taxon>Asterales</taxon>
        <taxon>Asteraceae</taxon>
        <taxon>Carduoideae</taxon>
        <taxon>Cardueae</taxon>
        <taxon>Centaureinae</taxon>
        <taxon>Centaurea</taxon>
    </lineage>
</organism>
<keyword evidence="6" id="KW-1185">Reference proteome</keyword>
<accession>A0AA38VXL6</accession>
<keyword evidence="1" id="KW-0547">Nucleotide-binding</keyword>
<protein>
    <recommendedName>
        <fullName evidence="4">DNA mismatch repair proteins mutS family domain-containing protein</fullName>
    </recommendedName>
</protein>
<keyword evidence="2" id="KW-0067">ATP-binding</keyword>
<dbReference type="InterPro" id="IPR000432">
    <property type="entry name" value="DNA_mismatch_repair_MutS_C"/>
</dbReference>
<dbReference type="GO" id="GO:0006298">
    <property type="term" value="P:mismatch repair"/>
    <property type="evidence" value="ECO:0007669"/>
    <property type="project" value="InterPro"/>
</dbReference>
<dbReference type="GO" id="GO:0030983">
    <property type="term" value="F:mismatched DNA binding"/>
    <property type="evidence" value="ECO:0007669"/>
    <property type="project" value="InterPro"/>
</dbReference>
<name>A0AA38VXL6_9ASTR</name>
<dbReference type="Proteomes" id="UP001172457">
    <property type="component" value="Chromosome 7"/>
</dbReference>
<comment type="caution">
    <text evidence="5">The sequence shown here is derived from an EMBL/GenBank/DDBJ whole genome shotgun (WGS) entry which is preliminary data.</text>
</comment>
<evidence type="ECO:0000313" key="6">
    <source>
        <dbReference type="Proteomes" id="UP001172457"/>
    </source>
</evidence>
<reference evidence="5" key="1">
    <citation type="submission" date="2023-03" db="EMBL/GenBank/DDBJ databases">
        <title>Chromosome-scale reference genome and RAD-based genetic map of yellow starthistle (Centaurea solstitialis) reveal putative structural variation and QTLs associated with invader traits.</title>
        <authorList>
            <person name="Reatini B."/>
            <person name="Cang F.A."/>
            <person name="Jiang Q."/>
            <person name="Mckibben M.T.W."/>
            <person name="Barker M.S."/>
            <person name="Rieseberg L.H."/>
            <person name="Dlugosch K.M."/>
        </authorList>
    </citation>
    <scope>NUCLEOTIDE SEQUENCE</scope>
    <source>
        <strain evidence="5">CAN-66</strain>
        <tissue evidence="5">Leaf</tissue>
    </source>
</reference>
<dbReference type="AlphaFoldDB" id="A0AA38VXL6"/>
<dbReference type="GO" id="GO:0005524">
    <property type="term" value="F:ATP binding"/>
    <property type="evidence" value="ECO:0007669"/>
    <property type="project" value="UniProtKB-KW"/>
</dbReference>
<sequence>MFLLTGPNGGGKSSLLHSICATTLFGICQFMVPAESTVIPQFDSIELISETTKGTCIARSIVETLDSIGCLGILSTHLYDIVKFLLTVKNTIFKAMGSEYVDRQTKPTWKLMDGICRESLTFETTQREGFPKAIIHKPEELYSSMYKEDLNSEKSNRKVGRFSSNANGSHNHIKHIQQSTINRPKREISQGFTIRCVVIGPREPPPSPMILRVGFVHIGQSREFRMSPSYIYWFLGRACGLPAGNSTD</sequence>
<dbReference type="EMBL" id="JARYMX010000007">
    <property type="protein sequence ID" value="KAJ9541837.1"/>
    <property type="molecule type" value="Genomic_DNA"/>
</dbReference>
<dbReference type="SMART" id="SM00534">
    <property type="entry name" value="MUTSac"/>
    <property type="match status" value="1"/>
</dbReference>
<feature type="domain" description="DNA mismatch repair proteins mutS family" evidence="4">
    <location>
        <begin position="1"/>
        <end position="143"/>
    </location>
</feature>
<dbReference type="InterPro" id="IPR027417">
    <property type="entry name" value="P-loop_NTPase"/>
</dbReference>
<dbReference type="PANTHER" id="PTHR48448">
    <property type="entry name" value="MUTL PROTEIN ISOFORM 1"/>
    <property type="match status" value="1"/>
</dbReference>
<dbReference type="PANTHER" id="PTHR48448:SF1">
    <property type="entry name" value="MUTL PROTEIN ISOFORM 1"/>
    <property type="match status" value="1"/>
</dbReference>
<proteinExistence type="predicted"/>
<evidence type="ECO:0000256" key="3">
    <source>
        <dbReference type="ARBA" id="ARBA00023125"/>
    </source>
</evidence>
<gene>
    <name evidence="5" type="ORF">OSB04_028343</name>
</gene>
<keyword evidence="3" id="KW-0238">DNA-binding</keyword>
<dbReference type="SUPFAM" id="SSF52540">
    <property type="entry name" value="P-loop containing nucleoside triphosphate hydrolases"/>
    <property type="match status" value="1"/>
</dbReference>
<evidence type="ECO:0000259" key="4">
    <source>
        <dbReference type="SMART" id="SM00534"/>
    </source>
</evidence>
<evidence type="ECO:0000256" key="2">
    <source>
        <dbReference type="ARBA" id="ARBA00022840"/>
    </source>
</evidence>